<evidence type="ECO:0000313" key="2">
    <source>
        <dbReference type="Proteomes" id="UP000307440"/>
    </source>
</evidence>
<reference evidence="1 2" key="1">
    <citation type="journal article" date="2019" name="Nat. Ecol. Evol.">
        <title>Megaphylogeny resolves global patterns of mushroom evolution.</title>
        <authorList>
            <person name="Varga T."/>
            <person name="Krizsan K."/>
            <person name="Foldi C."/>
            <person name="Dima B."/>
            <person name="Sanchez-Garcia M."/>
            <person name="Sanchez-Ramirez S."/>
            <person name="Szollosi G.J."/>
            <person name="Szarkandi J.G."/>
            <person name="Papp V."/>
            <person name="Albert L."/>
            <person name="Andreopoulos W."/>
            <person name="Angelini C."/>
            <person name="Antonin V."/>
            <person name="Barry K.W."/>
            <person name="Bougher N.L."/>
            <person name="Buchanan P."/>
            <person name="Buyck B."/>
            <person name="Bense V."/>
            <person name="Catcheside P."/>
            <person name="Chovatia M."/>
            <person name="Cooper J."/>
            <person name="Damon W."/>
            <person name="Desjardin D."/>
            <person name="Finy P."/>
            <person name="Geml J."/>
            <person name="Haridas S."/>
            <person name="Hughes K."/>
            <person name="Justo A."/>
            <person name="Karasinski D."/>
            <person name="Kautmanova I."/>
            <person name="Kiss B."/>
            <person name="Kocsube S."/>
            <person name="Kotiranta H."/>
            <person name="LaButti K.M."/>
            <person name="Lechner B.E."/>
            <person name="Liimatainen K."/>
            <person name="Lipzen A."/>
            <person name="Lukacs Z."/>
            <person name="Mihaltcheva S."/>
            <person name="Morgado L.N."/>
            <person name="Niskanen T."/>
            <person name="Noordeloos M.E."/>
            <person name="Ohm R.A."/>
            <person name="Ortiz-Santana B."/>
            <person name="Ovrebo C."/>
            <person name="Racz N."/>
            <person name="Riley R."/>
            <person name="Savchenko A."/>
            <person name="Shiryaev A."/>
            <person name="Soop K."/>
            <person name="Spirin V."/>
            <person name="Szebenyi C."/>
            <person name="Tomsovsky M."/>
            <person name="Tulloss R.E."/>
            <person name="Uehling J."/>
            <person name="Grigoriev I.V."/>
            <person name="Vagvolgyi C."/>
            <person name="Papp T."/>
            <person name="Martin F.M."/>
            <person name="Miettinen O."/>
            <person name="Hibbett D.S."/>
            <person name="Nagy L.G."/>
        </authorList>
    </citation>
    <scope>NUCLEOTIDE SEQUENCE [LARGE SCALE GENOMIC DNA]</scope>
    <source>
        <strain evidence="1 2">CBS 121175</strain>
    </source>
</reference>
<keyword evidence="2" id="KW-1185">Reference proteome</keyword>
<proteinExistence type="predicted"/>
<name>A0A5C3KVS4_COPMA</name>
<protein>
    <submittedName>
        <fullName evidence="1">Uncharacterized protein</fullName>
    </submittedName>
</protein>
<dbReference type="EMBL" id="ML210195">
    <property type="protein sequence ID" value="TFK24761.1"/>
    <property type="molecule type" value="Genomic_DNA"/>
</dbReference>
<gene>
    <name evidence="1" type="ORF">FA15DRAFT_655643</name>
</gene>
<organism evidence="1 2">
    <name type="scientific">Coprinopsis marcescibilis</name>
    <name type="common">Agaric fungus</name>
    <name type="synonym">Psathyrella marcescibilis</name>
    <dbReference type="NCBI Taxonomy" id="230819"/>
    <lineage>
        <taxon>Eukaryota</taxon>
        <taxon>Fungi</taxon>
        <taxon>Dikarya</taxon>
        <taxon>Basidiomycota</taxon>
        <taxon>Agaricomycotina</taxon>
        <taxon>Agaricomycetes</taxon>
        <taxon>Agaricomycetidae</taxon>
        <taxon>Agaricales</taxon>
        <taxon>Agaricineae</taxon>
        <taxon>Psathyrellaceae</taxon>
        <taxon>Coprinopsis</taxon>
    </lineage>
</organism>
<dbReference type="AlphaFoldDB" id="A0A5C3KVS4"/>
<dbReference type="Proteomes" id="UP000307440">
    <property type="component" value="Unassembled WGS sequence"/>
</dbReference>
<accession>A0A5C3KVS4</accession>
<evidence type="ECO:0000313" key="1">
    <source>
        <dbReference type="EMBL" id="TFK24761.1"/>
    </source>
</evidence>
<sequence length="103" mass="11261">MHAVSVSPNRQVRGCGLTPSKIGKQRYWVPGDKSVKCAELDQSRRSSNCRATCPHGLAPACSIDLLKTAVFLTIYFPTMIMTMAWGMGGGNQELHTYPGDCTR</sequence>